<feature type="region of interest" description="Disordered" evidence="1">
    <location>
        <begin position="1"/>
        <end position="20"/>
    </location>
</feature>
<dbReference type="PANTHER" id="PTHR33743">
    <property type="entry name" value="PROTEIN GOLVEN 6-RELATED"/>
    <property type="match status" value="1"/>
</dbReference>
<evidence type="ECO:0000313" key="4">
    <source>
        <dbReference type="Proteomes" id="UP000516437"/>
    </source>
</evidence>
<accession>A0A6A1WPD4</accession>
<keyword evidence="2" id="KW-1133">Transmembrane helix</keyword>
<name>A0A6A1WPD4_9ROSI</name>
<gene>
    <name evidence="3" type="ORF">CJ030_MR1G014954</name>
</gene>
<sequence>MLASDHSRAKHSSLGGTRKRNQDTTGLVHFRSLLLSNLCSILSHLFLSFIFSSSSPMRPYLAVSLLLLSLLLSEAQGIRLDLKFMSSHGQQKVHKGESALMKRQNGGVGEVILCKDGHCSGKNRKLITTTTSTTTTKSKNEKNEGNKADPMSEGKSGNGELGEEENREIAHEHFPDIIDLAEMDYSPAKRKPPIHN</sequence>
<protein>
    <submittedName>
        <fullName evidence="3">Uncharacterized protein</fullName>
    </submittedName>
</protein>
<dbReference type="AlphaFoldDB" id="A0A6A1WPD4"/>
<reference evidence="3 4" key="1">
    <citation type="journal article" date="2019" name="Plant Biotechnol. J.">
        <title>The red bayberry genome and genetic basis of sex determination.</title>
        <authorList>
            <person name="Jia H.M."/>
            <person name="Jia H.J."/>
            <person name="Cai Q.L."/>
            <person name="Wang Y."/>
            <person name="Zhao H.B."/>
            <person name="Yang W.F."/>
            <person name="Wang G.Y."/>
            <person name="Li Y.H."/>
            <person name="Zhan D.L."/>
            <person name="Shen Y.T."/>
            <person name="Niu Q.F."/>
            <person name="Chang L."/>
            <person name="Qiu J."/>
            <person name="Zhao L."/>
            <person name="Xie H.B."/>
            <person name="Fu W.Y."/>
            <person name="Jin J."/>
            <person name="Li X.W."/>
            <person name="Jiao Y."/>
            <person name="Zhou C.C."/>
            <person name="Tu T."/>
            <person name="Chai C.Y."/>
            <person name="Gao J.L."/>
            <person name="Fan L.J."/>
            <person name="van de Weg E."/>
            <person name="Wang J.Y."/>
            <person name="Gao Z.S."/>
        </authorList>
    </citation>
    <scope>NUCLEOTIDE SEQUENCE [LARGE SCALE GENOMIC DNA]</scope>
    <source>
        <tissue evidence="3">Leaves</tissue>
    </source>
</reference>
<organism evidence="3 4">
    <name type="scientific">Morella rubra</name>
    <name type="common">Chinese bayberry</name>
    <dbReference type="NCBI Taxonomy" id="262757"/>
    <lineage>
        <taxon>Eukaryota</taxon>
        <taxon>Viridiplantae</taxon>
        <taxon>Streptophyta</taxon>
        <taxon>Embryophyta</taxon>
        <taxon>Tracheophyta</taxon>
        <taxon>Spermatophyta</taxon>
        <taxon>Magnoliopsida</taxon>
        <taxon>eudicotyledons</taxon>
        <taxon>Gunneridae</taxon>
        <taxon>Pentapetalae</taxon>
        <taxon>rosids</taxon>
        <taxon>fabids</taxon>
        <taxon>Fagales</taxon>
        <taxon>Myricaceae</taxon>
        <taxon>Morella</taxon>
    </lineage>
</organism>
<keyword evidence="2" id="KW-0812">Transmembrane</keyword>
<dbReference type="InterPro" id="IPR049306">
    <property type="entry name" value="GLV1-2"/>
</dbReference>
<feature type="compositionally biased region" description="Basic and acidic residues" evidence="1">
    <location>
        <begin position="138"/>
        <end position="152"/>
    </location>
</feature>
<evidence type="ECO:0000313" key="3">
    <source>
        <dbReference type="EMBL" id="KAB1227024.1"/>
    </source>
</evidence>
<evidence type="ECO:0000256" key="1">
    <source>
        <dbReference type="SAM" id="MobiDB-lite"/>
    </source>
</evidence>
<feature type="transmembrane region" description="Helical" evidence="2">
    <location>
        <begin position="28"/>
        <end position="51"/>
    </location>
</feature>
<evidence type="ECO:0000256" key="2">
    <source>
        <dbReference type="SAM" id="Phobius"/>
    </source>
</evidence>
<keyword evidence="2" id="KW-0472">Membrane</keyword>
<dbReference type="Proteomes" id="UP000516437">
    <property type="component" value="Chromosome 1"/>
</dbReference>
<dbReference type="OrthoDB" id="1903945at2759"/>
<keyword evidence="4" id="KW-1185">Reference proteome</keyword>
<comment type="caution">
    <text evidence="3">The sequence shown here is derived from an EMBL/GenBank/DDBJ whole genome shotgun (WGS) entry which is preliminary data.</text>
</comment>
<dbReference type="PANTHER" id="PTHR33743:SF19">
    <property type="entry name" value="PROTEIN GOLVEN 6"/>
    <property type="match status" value="1"/>
</dbReference>
<proteinExistence type="predicted"/>
<feature type="region of interest" description="Disordered" evidence="1">
    <location>
        <begin position="127"/>
        <end position="175"/>
    </location>
</feature>
<feature type="compositionally biased region" description="Low complexity" evidence="1">
    <location>
        <begin position="128"/>
        <end position="137"/>
    </location>
</feature>
<dbReference type="Pfam" id="PF21529">
    <property type="entry name" value="GLV1-2"/>
    <property type="match status" value="1"/>
</dbReference>
<dbReference type="EMBL" id="RXIC02000019">
    <property type="protein sequence ID" value="KAB1227024.1"/>
    <property type="molecule type" value="Genomic_DNA"/>
</dbReference>